<dbReference type="AlphaFoldDB" id="A0A0L6U2V9"/>
<feature type="transmembrane region" description="Helical" evidence="1">
    <location>
        <begin position="106"/>
        <end position="129"/>
    </location>
</feature>
<feature type="transmembrane region" description="Helical" evidence="1">
    <location>
        <begin position="141"/>
        <end position="161"/>
    </location>
</feature>
<keyword evidence="1" id="KW-1133">Transmembrane helix</keyword>
<protein>
    <submittedName>
        <fullName evidence="2">Membrane protein</fullName>
    </submittedName>
</protein>
<gene>
    <name evidence="2" type="ORF">AKG39_03670</name>
</gene>
<organism evidence="2 3">
    <name type="scientific">Acetobacterium bakii</name>
    <dbReference type="NCBI Taxonomy" id="52689"/>
    <lineage>
        <taxon>Bacteria</taxon>
        <taxon>Bacillati</taxon>
        <taxon>Bacillota</taxon>
        <taxon>Clostridia</taxon>
        <taxon>Eubacteriales</taxon>
        <taxon>Eubacteriaceae</taxon>
        <taxon>Acetobacterium</taxon>
    </lineage>
</organism>
<proteinExistence type="predicted"/>
<evidence type="ECO:0000313" key="2">
    <source>
        <dbReference type="EMBL" id="KNZ42833.1"/>
    </source>
</evidence>
<evidence type="ECO:0000313" key="3">
    <source>
        <dbReference type="Proteomes" id="UP000036873"/>
    </source>
</evidence>
<dbReference type="STRING" id="52689.AKG39_03670"/>
<keyword evidence="1" id="KW-0812">Transmembrane</keyword>
<comment type="caution">
    <text evidence="2">The sequence shown here is derived from an EMBL/GenBank/DDBJ whole genome shotgun (WGS) entry which is preliminary data.</text>
</comment>
<dbReference type="Proteomes" id="UP000036873">
    <property type="component" value="Unassembled WGS sequence"/>
</dbReference>
<sequence>MYYNLSLLFTYFFLYAIIGWSCEVVYCSIPQKKFINRGFLNGPYCPIYGVGAIIIVMFLAPFIGFAPILFLMGVLITSTLEYVTSWGMEKLFHAKWWDYSAHKFNINGRICLLNSILFGVMSLVLMYGIHPFVQSIIQSFSSFWLIVIATSAGVFFIGDVIESTRETLDLNKKLGSVYEATTELKNSLKEKGINTAHDLIAKVVDLKDGRLADAKDSAHTVVMNLTNRIQENKRFSNYTHRRILNAFPNMAHRDHQESLEVYKALLVKSKKKLKSDDFDTISDGQ</sequence>
<dbReference type="Pfam" id="PF06541">
    <property type="entry name" value="ABC_trans_CmpB"/>
    <property type="match status" value="1"/>
</dbReference>
<reference evidence="3" key="1">
    <citation type="submission" date="2015-07" db="EMBL/GenBank/DDBJ databases">
        <title>Draft genome sequence of Acetobacterium bakii DSM 8293, a potential psychrophilic chemical producer through syngas fermentation.</title>
        <authorList>
            <person name="Song Y."/>
            <person name="Hwang S."/>
            <person name="Cho B.-K."/>
        </authorList>
    </citation>
    <scope>NUCLEOTIDE SEQUENCE [LARGE SCALE GENOMIC DNA]</scope>
    <source>
        <strain evidence="3">DSM 8239</strain>
    </source>
</reference>
<dbReference type="OrthoDB" id="9789229at2"/>
<accession>A0A0L6U2V9</accession>
<dbReference type="InterPro" id="IPR010540">
    <property type="entry name" value="CmpB_TMEM229"/>
</dbReference>
<feature type="transmembrane region" description="Helical" evidence="1">
    <location>
        <begin position="6"/>
        <end position="26"/>
    </location>
</feature>
<dbReference type="EMBL" id="LGYO01000008">
    <property type="protein sequence ID" value="KNZ42833.1"/>
    <property type="molecule type" value="Genomic_DNA"/>
</dbReference>
<name>A0A0L6U2V9_9FIRM</name>
<dbReference type="RefSeq" id="WP_050739006.1">
    <property type="nucleotide sequence ID" value="NZ_LGYO01000008.1"/>
</dbReference>
<evidence type="ECO:0000256" key="1">
    <source>
        <dbReference type="SAM" id="Phobius"/>
    </source>
</evidence>
<keyword evidence="3" id="KW-1185">Reference proteome</keyword>
<keyword evidence="1" id="KW-0472">Membrane</keyword>
<dbReference type="PATRIC" id="fig|52689.4.peg.3775"/>